<reference evidence="1" key="1">
    <citation type="journal article" date="2021" name="PeerJ">
        <title>Extensive microbial diversity within the chicken gut microbiome revealed by metagenomics and culture.</title>
        <authorList>
            <person name="Gilroy R."/>
            <person name="Ravi A."/>
            <person name="Getino M."/>
            <person name="Pursley I."/>
            <person name="Horton D.L."/>
            <person name="Alikhan N.F."/>
            <person name="Baker D."/>
            <person name="Gharbi K."/>
            <person name="Hall N."/>
            <person name="Watson M."/>
            <person name="Adriaenssens E.M."/>
            <person name="Foster-Nyarko E."/>
            <person name="Jarju S."/>
            <person name="Secka A."/>
            <person name="Antonio M."/>
            <person name="Oren A."/>
            <person name="Chaudhuri R.R."/>
            <person name="La Ragione R."/>
            <person name="Hildebrand F."/>
            <person name="Pallen M.J."/>
        </authorList>
    </citation>
    <scope>NUCLEOTIDE SEQUENCE</scope>
    <source>
        <strain evidence="1">CHK33-7979</strain>
    </source>
</reference>
<comment type="caution">
    <text evidence="1">The sequence shown here is derived from an EMBL/GenBank/DDBJ whole genome shotgun (WGS) entry which is preliminary data.</text>
</comment>
<name>A0A9D2CEJ9_9FIRM</name>
<sequence>MVEAAHKKIFFFRHRGESVREGELQALKEGLDRTRVLINQAYAGFNGTDDPDLIESYVFEINALQARYAYLLRRVKGLEGQVN</sequence>
<gene>
    <name evidence="1" type="ORF">H9826_04710</name>
</gene>
<proteinExistence type="predicted"/>
<dbReference type="AlphaFoldDB" id="A0A9D2CEJ9"/>
<accession>A0A9D2CEJ9</accession>
<dbReference type="Proteomes" id="UP000886824">
    <property type="component" value="Unassembled WGS sequence"/>
</dbReference>
<dbReference type="EMBL" id="DXCX01000048">
    <property type="protein sequence ID" value="HIY73260.1"/>
    <property type="molecule type" value="Genomic_DNA"/>
</dbReference>
<organism evidence="1 2">
    <name type="scientific">Candidatus Intestinimonas merdavium</name>
    <dbReference type="NCBI Taxonomy" id="2838622"/>
    <lineage>
        <taxon>Bacteria</taxon>
        <taxon>Bacillati</taxon>
        <taxon>Bacillota</taxon>
        <taxon>Clostridia</taxon>
        <taxon>Eubacteriales</taxon>
        <taxon>Intestinimonas</taxon>
    </lineage>
</organism>
<protein>
    <submittedName>
        <fullName evidence="1">YaaL family protein</fullName>
    </submittedName>
</protein>
<reference evidence="1" key="2">
    <citation type="submission" date="2021-04" db="EMBL/GenBank/DDBJ databases">
        <authorList>
            <person name="Gilroy R."/>
        </authorList>
    </citation>
    <scope>NUCLEOTIDE SEQUENCE</scope>
    <source>
        <strain evidence="1">CHK33-7979</strain>
    </source>
</reference>
<evidence type="ECO:0000313" key="2">
    <source>
        <dbReference type="Proteomes" id="UP000886824"/>
    </source>
</evidence>
<dbReference type="Pfam" id="PF10704">
    <property type="entry name" value="DUF2508"/>
    <property type="match status" value="1"/>
</dbReference>
<evidence type="ECO:0000313" key="1">
    <source>
        <dbReference type="EMBL" id="HIY73260.1"/>
    </source>
</evidence>
<dbReference type="InterPro" id="IPR019644">
    <property type="entry name" value="DUF2508"/>
</dbReference>